<evidence type="ECO:0000259" key="1">
    <source>
        <dbReference type="PROSITE" id="PS50819"/>
    </source>
</evidence>
<proteinExistence type="predicted"/>
<protein>
    <recommendedName>
        <fullName evidence="1">DOD-type homing endonuclease domain-containing protein</fullName>
    </recommendedName>
</protein>
<dbReference type="InterPro" id="IPR004042">
    <property type="entry name" value="Intein_endonuc_central"/>
</dbReference>
<dbReference type="SUPFAM" id="SSF55608">
    <property type="entry name" value="Homing endonucleases"/>
    <property type="match status" value="1"/>
</dbReference>
<organism evidence="2 3">
    <name type="scientific">Candidatus Magasanikbacteria bacterium RIFCSPHIGHO2_02_FULL_51_14</name>
    <dbReference type="NCBI Taxonomy" id="1798683"/>
    <lineage>
        <taxon>Bacteria</taxon>
        <taxon>Candidatus Magasanikiibacteriota</taxon>
    </lineage>
</organism>
<dbReference type="GO" id="GO:0004519">
    <property type="term" value="F:endonuclease activity"/>
    <property type="evidence" value="ECO:0007669"/>
    <property type="project" value="InterPro"/>
</dbReference>
<dbReference type="AlphaFoldDB" id="A0A1F6MH97"/>
<comment type="caution">
    <text evidence="2">The sequence shown here is derived from an EMBL/GenBank/DDBJ whole genome shotgun (WGS) entry which is preliminary data.</text>
</comment>
<feature type="domain" description="DOD-type homing endonuclease" evidence="1">
    <location>
        <begin position="47"/>
        <end position="91"/>
    </location>
</feature>
<reference evidence="2 3" key="1">
    <citation type="journal article" date="2016" name="Nat. Commun.">
        <title>Thousands of microbial genomes shed light on interconnected biogeochemical processes in an aquifer system.</title>
        <authorList>
            <person name="Anantharaman K."/>
            <person name="Brown C.T."/>
            <person name="Hug L.A."/>
            <person name="Sharon I."/>
            <person name="Castelle C.J."/>
            <person name="Probst A.J."/>
            <person name="Thomas B.C."/>
            <person name="Singh A."/>
            <person name="Wilkins M.J."/>
            <person name="Karaoz U."/>
            <person name="Brodie E.L."/>
            <person name="Williams K.H."/>
            <person name="Hubbard S.S."/>
            <person name="Banfield J.F."/>
        </authorList>
    </citation>
    <scope>NUCLEOTIDE SEQUENCE [LARGE SCALE GENOMIC DNA]</scope>
</reference>
<dbReference type="InterPro" id="IPR004860">
    <property type="entry name" value="LAGLIDADG_dom"/>
</dbReference>
<sequence length="141" mass="16626">MFGRLGHRSWIYKEGKQREVHVIETLADFLDFSFDPLTLHDGNARAAYIRGFFDAEGGMPHHREARFYIQLCQKDKKKMRTLKLMLQNLGVACGEIHNPSKRVDPEYWRLYIAAASHRDFARIIGSWHPKKQKILEERKMI</sequence>
<evidence type="ECO:0000313" key="2">
    <source>
        <dbReference type="EMBL" id="OGH71022.1"/>
    </source>
</evidence>
<gene>
    <name evidence="2" type="ORF">A3C90_04545</name>
</gene>
<evidence type="ECO:0000313" key="3">
    <source>
        <dbReference type="Proteomes" id="UP000177457"/>
    </source>
</evidence>
<dbReference type="STRING" id="1798683.A3C90_04545"/>
<dbReference type="Proteomes" id="UP000177457">
    <property type="component" value="Unassembled WGS sequence"/>
</dbReference>
<dbReference type="PROSITE" id="PS50819">
    <property type="entry name" value="INTEIN_ENDONUCLEASE"/>
    <property type="match status" value="1"/>
</dbReference>
<name>A0A1F6MH97_9BACT</name>
<dbReference type="InterPro" id="IPR027434">
    <property type="entry name" value="Homing_endonucl"/>
</dbReference>
<dbReference type="Gene3D" id="3.10.28.10">
    <property type="entry name" value="Homing endonucleases"/>
    <property type="match status" value="1"/>
</dbReference>
<dbReference type="Pfam" id="PF14528">
    <property type="entry name" value="LAGLIDADG_3"/>
    <property type="match status" value="1"/>
</dbReference>
<accession>A0A1F6MH97</accession>
<dbReference type="EMBL" id="MFQE01000039">
    <property type="protein sequence ID" value="OGH71022.1"/>
    <property type="molecule type" value="Genomic_DNA"/>
</dbReference>